<keyword evidence="8" id="KW-1185">Reference proteome</keyword>
<keyword evidence="4" id="KW-0067">ATP-binding</keyword>
<evidence type="ECO:0000313" key="8">
    <source>
        <dbReference type="Proteomes" id="UP000828390"/>
    </source>
</evidence>
<sequence length="104" mass="11829">MLERKDGSTGPEMARCVKSLEILVLDEADRLLDMGFEASINTILSFIPKQRRTGLFSATQTGNFVGLSVLIYIQLWLCKLLENKFLFFDLFVIGIRRNTEAKIV</sequence>
<organism evidence="7 8">
    <name type="scientific">Dreissena polymorpha</name>
    <name type="common">Zebra mussel</name>
    <name type="synonym">Mytilus polymorpha</name>
    <dbReference type="NCBI Taxonomy" id="45954"/>
    <lineage>
        <taxon>Eukaryota</taxon>
        <taxon>Metazoa</taxon>
        <taxon>Spiralia</taxon>
        <taxon>Lophotrochozoa</taxon>
        <taxon>Mollusca</taxon>
        <taxon>Bivalvia</taxon>
        <taxon>Autobranchia</taxon>
        <taxon>Heteroconchia</taxon>
        <taxon>Euheterodonta</taxon>
        <taxon>Imparidentia</taxon>
        <taxon>Neoheterodontei</taxon>
        <taxon>Myida</taxon>
        <taxon>Dreissenoidea</taxon>
        <taxon>Dreissenidae</taxon>
        <taxon>Dreissena</taxon>
    </lineage>
</organism>
<dbReference type="PANTHER" id="PTHR47959:SF1">
    <property type="entry name" value="ATP-DEPENDENT RNA HELICASE DBPA"/>
    <property type="match status" value="1"/>
</dbReference>
<dbReference type="InterPro" id="IPR050079">
    <property type="entry name" value="DEAD_box_RNA_helicase"/>
</dbReference>
<evidence type="ECO:0000256" key="5">
    <source>
        <dbReference type="SAM" id="Phobius"/>
    </source>
</evidence>
<dbReference type="Proteomes" id="UP000828390">
    <property type="component" value="Unassembled WGS sequence"/>
</dbReference>
<dbReference type="InterPro" id="IPR000629">
    <property type="entry name" value="RNA-helicase_DEAD-box_CS"/>
</dbReference>
<dbReference type="InterPro" id="IPR014001">
    <property type="entry name" value="Helicase_ATP-bd"/>
</dbReference>
<feature type="transmembrane region" description="Helical" evidence="5">
    <location>
        <begin position="55"/>
        <end position="77"/>
    </location>
</feature>
<dbReference type="GO" id="GO:0003724">
    <property type="term" value="F:RNA helicase activity"/>
    <property type="evidence" value="ECO:0007669"/>
    <property type="project" value="TreeGrafter"/>
</dbReference>
<dbReference type="GO" id="GO:0016787">
    <property type="term" value="F:hydrolase activity"/>
    <property type="evidence" value="ECO:0007669"/>
    <property type="project" value="UniProtKB-KW"/>
</dbReference>
<dbReference type="InterPro" id="IPR027417">
    <property type="entry name" value="P-loop_NTPase"/>
</dbReference>
<evidence type="ECO:0000313" key="7">
    <source>
        <dbReference type="EMBL" id="KAH3883387.1"/>
    </source>
</evidence>
<dbReference type="PROSITE" id="PS51192">
    <property type="entry name" value="HELICASE_ATP_BIND_1"/>
    <property type="match status" value="1"/>
</dbReference>
<keyword evidence="5" id="KW-0812">Transmembrane</keyword>
<dbReference type="GO" id="GO:0003676">
    <property type="term" value="F:nucleic acid binding"/>
    <property type="evidence" value="ECO:0007669"/>
    <property type="project" value="InterPro"/>
</dbReference>
<dbReference type="Pfam" id="PF00270">
    <property type="entry name" value="DEAD"/>
    <property type="match status" value="1"/>
</dbReference>
<evidence type="ECO:0000256" key="4">
    <source>
        <dbReference type="ARBA" id="ARBA00022840"/>
    </source>
</evidence>
<evidence type="ECO:0000256" key="3">
    <source>
        <dbReference type="ARBA" id="ARBA00022806"/>
    </source>
</evidence>
<dbReference type="EMBL" id="JAIWYP010000001">
    <property type="protein sequence ID" value="KAH3883387.1"/>
    <property type="molecule type" value="Genomic_DNA"/>
</dbReference>
<accession>A0A9D4MT44</accession>
<dbReference type="PANTHER" id="PTHR47959">
    <property type="entry name" value="ATP-DEPENDENT RNA HELICASE RHLE-RELATED"/>
    <property type="match status" value="1"/>
</dbReference>
<feature type="domain" description="Helicase ATP-binding" evidence="6">
    <location>
        <begin position="1"/>
        <end position="63"/>
    </location>
</feature>
<dbReference type="AlphaFoldDB" id="A0A9D4MT44"/>
<dbReference type="Gene3D" id="3.40.50.300">
    <property type="entry name" value="P-loop containing nucleotide triphosphate hydrolases"/>
    <property type="match status" value="1"/>
</dbReference>
<evidence type="ECO:0000256" key="1">
    <source>
        <dbReference type="ARBA" id="ARBA00022741"/>
    </source>
</evidence>
<dbReference type="GO" id="GO:0005829">
    <property type="term" value="C:cytosol"/>
    <property type="evidence" value="ECO:0007669"/>
    <property type="project" value="TreeGrafter"/>
</dbReference>
<dbReference type="PROSITE" id="PS00039">
    <property type="entry name" value="DEAD_ATP_HELICASE"/>
    <property type="match status" value="1"/>
</dbReference>
<evidence type="ECO:0000259" key="6">
    <source>
        <dbReference type="PROSITE" id="PS51192"/>
    </source>
</evidence>
<keyword evidence="1" id="KW-0547">Nucleotide-binding</keyword>
<protein>
    <recommendedName>
        <fullName evidence="6">Helicase ATP-binding domain-containing protein</fullName>
    </recommendedName>
</protein>
<dbReference type="SUPFAM" id="SSF52540">
    <property type="entry name" value="P-loop containing nucleoside triphosphate hydrolases"/>
    <property type="match status" value="1"/>
</dbReference>
<dbReference type="InterPro" id="IPR011545">
    <property type="entry name" value="DEAD/DEAH_box_helicase_dom"/>
</dbReference>
<reference evidence="7" key="1">
    <citation type="journal article" date="2019" name="bioRxiv">
        <title>The Genome of the Zebra Mussel, Dreissena polymorpha: A Resource for Invasive Species Research.</title>
        <authorList>
            <person name="McCartney M.A."/>
            <person name="Auch B."/>
            <person name="Kono T."/>
            <person name="Mallez S."/>
            <person name="Zhang Y."/>
            <person name="Obille A."/>
            <person name="Becker A."/>
            <person name="Abrahante J.E."/>
            <person name="Garbe J."/>
            <person name="Badalamenti J.P."/>
            <person name="Herman A."/>
            <person name="Mangelson H."/>
            <person name="Liachko I."/>
            <person name="Sullivan S."/>
            <person name="Sone E.D."/>
            <person name="Koren S."/>
            <person name="Silverstein K.A.T."/>
            <person name="Beckman K.B."/>
            <person name="Gohl D.M."/>
        </authorList>
    </citation>
    <scope>NUCLEOTIDE SEQUENCE</scope>
    <source>
        <strain evidence="7">Duluth1</strain>
        <tissue evidence="7">Whole animal</tissue>
    </source>
</reference>
<keyword evidence="5" id="KW-0472">Membrane</keyword>
<keyword evidence="3" id="KW-0347">Helicase</keyword>
<proteinExistence type="predicted"/>
<reference evidence="7" key="2">
    <citation type="submission" date="2020-11" db="EMBL/GenBank/DDBJ databases">
        <authorList>
            <person name="McCartney M.A."/>
            <person name="Auch B."/>
            <person name="Kono T."/>
            <person name="Mallez S."/>
            <person name="Becker A."/>
            <person name="Gohl D.M."/>
            <person name="Silverstein K.A.T."/>
            <person name="Koren S."/>
            <person name="Bechman K.B."/>
            <person name="Herman A."/>
            <person name="Abrahante J.E."/>
            <person name="Garbe J."/>
        </authorList>
    </citation>
    <scope>NUCLEOTIDE SEQUENCE</scope>
    <source>
        <strain evidence="7">Duluth1</strain>
        <tissue evidence="7">Whole animal</tissue>
    </source>
</reference>
<evidence type="ECO:0000256" key="2">
    <source>
        <dbReference type="ARBA" id="ARBA00022801"/>
    </source>
</evidence>
<dbReference type="GO" id="GO:0005524">
    <property type="term" value="F:ATP binding"/>
    <property type="evidence" value="ECO:0007669"/>
    <property type="project" value="UniProtKB-KW"/>
</dbReference>
<gene>
    <name evidence="7" type="ORF">DPMN_007342</name>
</gene>
<keyword evidence="2" id="KW-0378">Hydrolase</keyword>
<comment type="caution">
    <text evidence="7">The sequence shown here is derived from an EMBL/GenBank/DDBJ whole genome shotgun (WGS) entry which is preliminary data.</text>
</comment>
<name>A0A9D4MT44_DREPO</name>
<keyword evidence="5" id="KW-1133">Transmembrane helix</keyword>